<feature type="DNA-binding region" description="H-T-H motif" evidence="4">
    <location>
        <begin position="48"/>
        <end position="67"/>
    </location>
</feature>
<dbReference type="SUPFAM" id="SSF48498">
    <property type="entry name" value="Tetracyclin repressor-like, C-terminal domain"/>
    <property type="match status" value="1"/>
</dbReference>
<dbReference type="InterPro" id="IPR001647">
    <property type="entry name" value="HTH_TetR"/>
</dbReference>
<protein>
    <submittedName>
        <fullName evidence="7">TetR/AcrR family transcriptional regulator</fullName>
    </submittedName>
</protein>
<dbReference type="InterPro" id="IPR036271">
    <property type="entry name" value="Tet_transcr_reg_TetR-rel_C_sf"/>
</dbReference>
<dbReference type="RefSeq" id="WP_170298512.1">
    <property type="nucleotide sequence ID" value="NZ_BAAAMK010000009.1"/>
</dbReference>
<comment type="caution">
    <text evidence="7">The sequence shown here is derived from an EMBL/GenBank/DDBJ whole genome shotgun (WGS) entry which is preliminary data.</text>
</comment>
<keyword evidence="8" id="KW-1185">Reference proteome</keyword>
<dbReference type="Pfam" id="PF16859">
    <property type="entry name" value="TetR_C_11"/>
    <property type="match status" value="1"/>
</dbReference>
<evidence type="ECO:0000313" key="8">
    <source>
        <dbReference type="Proteomes" id="UP001499954"/>
    </source>
</evidence>
<evidence type="ECO:0000256" key="5">
    <source>
        <dbReference type="SAM" id="MobiDB-lite"/>
    </source>
</evidence>
<keyword evidence="2 4" id="KW-0238">DNA-binding</keyword>
<name>A0ABN2R522_9MICO</name>
<dbReference type="Gene3D" id="1.10.357.10">
    <property type="entry name" value="Tetracycline Repressor, domain 2"/>
    <property type="match status" value="1"/>
</dbReference>
<gene>
    <name evidence="7" type="ORF">GCM10009717_32830</name>
</gene>
<evidence type="ECO:0000256" key="3">
    <source>
        <dbReference type="ARBA" id="ARBA00023163"/>
    </source>
</evidence>
<evidence type="ECO:0000259" key="6">
    <source>
        <dbReference type="PROSITE" id="PS50977"/>
    </source>
</evidence>
<dbReference type="InterPro" id="IPR009057">
    <property type="entry name" value="Homeodomain-like_sf"/>
</dbReference>
<reference evidence="7 8" key="1">
    <citation type="journal article" date="2019" name="Int. J. Syst. Evol. Microbiol.">
        <title>The Global Catalogue of Microorganisms (GCM) 10K type strain sequencing project: providing services to taxonomists for standard genome sequencing and annotation.</title>
        <authorList>
            <consortium name="The Broad Institute Genomics Platform"/>
            <consortium name="The Broad Institute Genome Sequencing Center for Infectious Disease"/>
            <person name="Wu L."/>
            <person name="Ma J."/>
        </authorList>
    </citation>
    <scope>NUCLEOTIDE SEQUENCE [LARGE SCALE GENOMIC DNA]</scope>
    <source>
        <strain evidence="7 8">JCM 13584</strain>
    </source>
</reference>
<sequence>MEQVQEQGASQGRSPGRGRGRPRNAEADLAILDATRDLLVADGYDALTMQAIADRAGVARQTVYRRWPSKSRLVADMMLSGNLAVGFEAPTDVAGTDPAIDAVRAWLHAAARQVTDASQVAVIRALASVAAENDDDGRLYATFTAPARAHLLALLRAGVEQGGIRRGADLDAAADAMIGAVLFTALTRTPSRPGSLDALADVLVEGLAAR</sequence>
<evidence type="ECO:0000256" key="1">
    <source>
        <dbReference type="ARBA" id="ARBA00023015"/>
    </source>
</evidence>
<dbReference type="Gene3D" id="1.10.10.60">
    <property type="entry name" value="Homeodomain-like"/>
    <property type="match status" value="1"/>
</dbReference>
<proteinExistence type="predicted"/>
<dbReference type="SUPFAM" id="SSF46689">
    <property type="entry name" value="Homeodomain-like"/>
    <property type="match status" value="1"/>
</dbReference>
<dbReference type="InterPro" id="IPR011075">
    <property type="entry name" value="TetR_C"/>
</dbReference>
<organism evidence="7 8">
    <name type="scientific">Agromyces allii</name>
    <dbReference type="NCBI Taxonomy" id="393607"/>
    <lineage>
        <taxon>Bacteria</taxon>
        <taxon>Bacillati</taxon>
        <taxon>Actinomycetota</taxon>
        <taxon>Actinomycetes</taxon>
        <taxon>Micrococcales</taxon>
        <taxon>Microbacteriaceae</taxon>
        <taxon>Agromyces</taxon>
    </lineage>
</organism>
<evidence type="ECO:0000256" key="2">
    <source>
        <dbReference type="ARBA" id="ARBA00023125"/>
    </source>
</evidence>
<dbReference type="InterPro" id="IPR050109">
    <property type="entry name" value="HTH-type_TetR-like_transc_reg"/>
</dbReference>
<dbReference type="Pfam" id="PF00440">
    <property type="entry name" value="TetR_N"/>
    <property type="match status" value="1"/>
</dbReference>
<keyword evidence="1" id="KW-0805">Transcription regulation</keyword>
<feature type="domain" description="HTH tetR-type" evidence="6">
    <location>
        <begin position="25"/>
        <end position="85"/>
    </location>
</feature>
<dbReference type="PROSITE" id="PS50977">
    <property type="entry name" value="HTH_TETR_2"/>
    <property type="match status" value="1"/>
</dbReference>
<dbReference type="EMBL" id="BAAAMK010000009">
    <property type="protein sequence ID" value="GAA1963478.1"/>
    <property type="molecule type" value="Genomic_DNA"/>
</dbReference>
<dbReference type="Proteomes" id="UP001499954">
    <property type="component" value="Unassembled WGS sequence"/>
</dbReference>
<dbReference type="PRINTS" id="PR00455">
    <property type="entry name" value="HTHTETR"/>
</dbReference>
<feature type="region of interest" description="Disordered" evidence="5">
    <location>
        <begin position="1"/>
        <end position="23"/>
    </location>
</feature>
<evidence type="ECO:0000256" key="4">
    <source>
        <dbReference type="PROSITE-ProRule" id="PRU00335"/>
    </source>
</evidence>
<dbReference type="PANTHER" id="PTHR30055">
    <property type="entry name" value="HTH-TYPE TRANSCRIPTIONAL REGULATOR RUTR"/>
    <property type="match status" value="1"/>
</dbReference>
<keyword evidence="3" id="KW-0804">Transcription</keyword>
<dbReference type="PANTHER" id="PTHR30055:SF148">
    <property type="entry name" value="TETR-FAMILY TRANSCRIPTIONAL REGULATOR"/>
    <property type="match status" value="1"/>
</dbReference>
<evidence type="ECO:0000313" key="7">
    <source>
        <dbReference type="EMBL" id="GAA1963478.1"/>
    </source>
</evidence>
<accession>A0ABN2R522</accession>